<dbReference type="InterPro" id="IPR053168">
    <property type="entry name" value="Glutamic_endopeptidase"/>
</dbReference>
<dbReference type="PANTHER" id="PTHR31589">
    <property type="entry name" value="PROTEIN, PUTATIVE (DUF239)-RELATED-RELATED"/>
    <property type="match status" value="1"/>
</dbReference>
<dbReference type="OrthoDB" id="777472at2759"/>
<dbReference type="Pfam" id="PF14365">
    <property type="entry name" value="Neprosin_AP"/>
    <property type="match status" value="1"/>
</dbReference>
<dbReference type="PANTHER" id="PTHR31589:SF237">
    <property type="entry name" value="OS08G0411100 PROTEIN"/>
    <property type="match status" value="1"/>
</dbReference>
<dbReference type="Proteomes" id="UP000636709">
    <property type="component" value="Unassembled WGS sequence"/>
</dbReference>
<proteinExistence type="predicted"/>
<gene>
    <name evidence="2" type="ORF">HU200_033274</name>
</gene>
<evidence type="ECO:0000259" key="1">
    <source>
        <dbReference type="PROSITE" id="PS52045"/>
    </source>
</evidence>
<accession>A0A835ENM8</accession>
<dbReference type="InterPro" id="IPR025521">
    <property type="entry name" value="Neprosin_propep"/>
</dbReference>
<dbReference type="EMBL" id="JACEFO010001795">
    <property type="protein sequence ID" value="KAF8701942.1"/>
    <property type="molecule type" value="Genomic_DNA"/>
</dbReference>
<reference evidence="2" key="1">
    <citation type="submission" date="2020-07" db="EMBL/GenBank/DDBJ databases">
        <title>Genome sequence and genetic diversity analysis of an under-domesticated orphan crop, white fonio (Digitaria exilis).</title>
        <authorList>
            <person name="Bennetzen J.L."/>
            <person name="Chen S."/>
            <person name="Ma X."/>
            <person name="Wang X."/>
            <person name="Yssel A.E.J."/>
            <person name="Chaluvadi S.R."/>
            <person name="Johnson M."/>
            <person name="Gangashetty P."/>
            <person name="Hamidou F."/>
            <person name="Sanogo M.D."/>
            <person name="Zwaenepoel A."/>
            <person name="Wallace J."/>
            <person name="Van De Peer Y."/>
            <person name="Van Deynze A."/>
        </authorList>
    </citation>
    <scope>NUCLEOTIDE SEQUENCE</scope>
    <source>
        <tissue evidence="2">Leaves</tissue>
    </source>
</reference>
<organism evidence="2 3">
    <name type="scientific">Digitaria exilis</name>
    <dbReference type="NCBI Taxonomy" id="1010633"/>
    <lineage>
        <taxon>Eukaryota</taxon>
        <taxon>Viridiplantae</taxon>
        <taxon>Streptophyta</taxon>
        <taxon>Embryophyta</taxon>
        <taxon>Tracheophyta</taxon>
        <taxon>Spermatophyta</taxon>
        <taxon>Magnoliopsida</taxon>
        <taxon>Liliopsida</taxon>
        <taxon>Poales</taxon>
        <taxon>Poaceae</taxon>
        <taxon>PACMAD clade</taxon>
        <taxon>Panicoideae</taxon>
        <taxon>Panicodae</taxon>
        <taxon>Paniceae</taxon>
        <taxon>Anthephorinae</taxon>
        <taxon>Digitaria</taxon>
    </lineage>
</organism>
<protein>
    <recommendedName>
        <fullName evidence="1">Neprosin PEP catalytic domain-containing protein</fullName>
    </recommendedName>
</protein>
<evidence type="ECO:0000313" key="2">
    <source>
        <dbReference type="EMBL" id="KAF8701942.1"/>
    </source>
</evidence>
<evidence type="ECO:0000313" key="3">
    <source>
        <dbReference type="Proteomes" id="UP000636709"/>
    </source>
</evidence>
<dbReference type="PROSITE" id="PS52045">
    <property type="entry name" value="NEPROSIN_PEP_CD"/>
    <property type="match status" value="1"/>
</dbReference>
<keyword evidence="3" id="KW-1185">Reference proteome</keyword>
<comment type="caution">
    <text evidence="2">The sequence shown here is derived from an EMBL/GenBank/DDBJ whole genome shotgun (WGS) entry which is preliminary data.</text>
</comment>
<feature type="domain" description="Neprosin PEP catalytic" evidence="1">
    <location>
        <begin position="103"/>
        <end position="253"/>
    </location>
</feature>
<dbReference type="AlphaFoldDB" id="A0A835ENM8"/>
<dbReference type="Pfam" id="PF03080">
    <property type="entry name" value="Neprosin"/>
    <property type="match status" value="1"/>
</dbReference>
<sequence>MALERKLNVLNKPHVKSFKDKYGVVFDCVDIYKQPAFDHPLLKNHKLQETTWTGPSTAGQRIRVHPQESCPNGTVPIRRTLKQDLVKASLSSPRFQPAKDYSEIPGQHFAQLIINSEEGSKFQVAGAVLEVDAIAVPPSQVSSAQILLVDGSSSVIQSGWSVDPLHEIDSQTRFFTFWTADDHKTTGCLNMLCPGYVLVSQTASPGIVLPTGTAGISLSKVTTECSQALACHCTRFMYAQYESLFFMKYESQS</sequence>
<dbReference type="Gene3D" id="3.90.1320.10">
    <property type="entry name" value="Outer-capsid protein sigma 3, large lobe"/>
    <property type="match status" value="1"/>
</dbReference>
<dbReference type="InterPro" id="IPR004314">
    <property type="entry name" value="Neprosin"/>
</dbReference>
<name>A0A835ENM8_9POAL</name>